<accession>A0ABX1MGP3</accession>
<comment type="similarity">
    <text evidence="1">Belongs to the protein-tyrosine phosphatase family.</text>
</comment>
<dbReference type="PROSITE" id="PS50056">
    <property type="entry name" value="TYR_PHOSPHATASE_2"/>
    <property type="match status" value="1"/>
</dbReference>
<dbReference type="InterPro" id="IPR016130">
    <property type="entry name" value="Tyr_Pase_AS"/>
</dbReference>
<dbReference type="Pfam" id="PF13350">
    <property type="entry name" value="Y_phosphatase3"/>
    <property type="match status" value="1"/>
</dbReference>
<name>A0ABX1MGP3_9RHOO</name>
<dbReference type="PANTHER" id="PTHR31126">
    <property type="entry name" value="TYROSINE-PROTEIN PHOSPHATASE"/>
    <property type="match status" value="1"/>
</dbReference>
<evidence type="ECO:0000313" key="4">
    <source>
        <dbReference type="Proteomes" id="UP000652074"/>
    </source>
</evidence>
<evidence type="ECO:0000256" key="1">
    <source>
        <dbReference type="ARBA" id="ARBA00009580"/>
    </source>
</evidence>
<dbReference type="EMBL" id="WTVR01000002">
    <property type="protein sequence ID" value="NMF87113.1"/>
    <property type="molecule type" value="Genomic_DNA"/>
</dbReference>
<dbReference type="PANTHER" id="PTHR31126:SF1">
    <property type="entry name" value="TYROSINE SPECIFIC PROTEIN PHOSPHATASES DOMAIN-CONTAINING PROTEIN"/>
    <property type="match status" value="1"/>
</dbReference>
<organism evidence="3 4">
    <name type="scientific">Aromatoleum petrolei</name>
    <dbReference type="NCBI Taxonomy" id="76116"/>
    <lineage>
        <taxon>Bacteria</taxon>
        <taxon>Pseudomonadati</taxon>
        <taxon>Pseudomonadota</taxon>
        <taxon>Betaproteobacteria</taxon>
        <taxon>Rhodocyclales</taxon>
        <taxon>Rhodocyclaceae</taxon>
        <taxon>Aromatoleum</taxon>
    </lineage>
</organism>
<comment type="caution">
    <text evidence="3">The sequence shown here is derived from an EMBL/GenBank/DDBJ whole genome shotgun (WGS) entry which is preliminary data.</text>
</comment>
<feature type="domain" description="Tyrosine specific protein phosphatases" evidence="2">
    <location>
        <begin position="125"/>
        <end position="172"/>
    </location>
</feature>
<sequence>MNPRIIALEGATNCRDLGDIGTAHRGVIRRGLLFRSDSLAELTEDDFARLDALGLHTVCDLRHESERIRKPNRLPPGTQIRQHAIGFLPRGAHELIPSLGPHSDEMAVHSALAGYYRCFPLDHASDYARMFEALLAPDALPALIHCTSGKDRTGFGIAMILMALGVSREDIVADYLLSNVAPRDLRFMVPEGVPESALSALMKVRADYLQASFAAIDEHWASEQDFLREALGLNARAISRLRDLLLA</sequence>
<dbReference type="RefSeq" id="WP_169204565.1">
    <property type="nucleotide sequence ID" value="NZ_CP059560.1"/>
</dbReference>
<dbReference type="Proteomes" id="UP000652074">
    <property type="component" value="Unassembled WGS sequence"/>
</dbReference>
<dbReference type="PROSITE" id="PS00383">
    <property type="entry name" value="TYR_PHOSPHATASE_1"/>
    <property type="match status" value="1"/>
</dbReference>
<gene>
    <name evidence="3" type="ORF">GPA26_01325</name>
</gene>
<protein>
    <submittedName>
        <fullName evidence="3">Protein-tyrosine-phosphatase</fullName>
    </submittedName>
</protein>
<proteinExistence type="inferred from homology"/>
<dbReference type="Gene3D" id="3.90.190.10">
    <property type="entry name" value="Protein tyrosine phosphatase superfamily"/>
    <property type="match status" value="1"/>
</dbReference>
<keyword evidence="4" id="KW-1185">Reference proteome</keyword>
<evidence type="ECO:0000259" key="2">
    <source>
        <dbReference type="PROSITE" id="PS50056"/>
    </source>
</evidence>
<dbReference type="InterPro" id="IPR026893">
    <property type="entry name" value="Tyr/Ser_Pase_IphP-type"/>
</dbReference>
<dbReference type="InterPro" id="IPR029021">
    <property type="entry name" value="Prot-tyrosine_phosphatase-like"/>
</dbReference>
<dbReference type="InterPro" id="IPR000387">
    <property type="entry name" value="Tyr_Pase_dom"/>
</dbReference>
<dbReference type="SUPFAM" id="SSF52799">
    <property type="entry name" value="(Phosphotyrosine protein) phosphatases II"/>
    <property type="match status" value="1"/>
</dbReference>
<evidence type="ECO:0000313" key="3">
    <source>
        <dbReference type="EMBL" id="NMF87113.1"/>
    </source>
</evidence>
<reference evidence="3 4" key="1">
    <citation type="submission" date="2019-12" db="EMBL/GenBank/DDBJ databases">
        <title>Comparative genomics gives insights into the taxonomy of the Azoarcus-Aromatoleum group and reveals separate origins of nif in the plant-associated Azoarcus and non-plant-associated Aromatoleum sub-groups.</title>
        <authorList>
            <person name="Lafos M."/>
            <person name="Maluk M."/>
            <person name="Batista M."/>
            <person name="Junghare M."/>
            <person name="Carmona M."/>
            <person name="Faoro H."/>
            <person name="Cruz L.M."/>
            <person name="Battistoni F."/>
            <person name="De Souza E."/>
            <person name="Pedrosa F."/>
            <person name="Chen W.-M."/>
            <person name="Poole P.S."/>
            <person name="Dixon R.A."/>
            <person name="James E.K."/>
        </authorList>
    </citation>
    <scope>NUCLEOTIDE SEQUENCE [LARGE SCALE GENOMIC DNA]</scope>
    <source>
        <strain evidence="3 4">ToN1</strain>
    </source>
</reference>